<accession>A0A0K0FFK8</accession>
<sequence>MENISNLQQKYKQLLCPELQKLLDSYSDVGEVTKELTDKWKEELILSFQNEFNRIDEVSKLRYNEINVEIHRSFQQLAKYYDENKNDTLLKNAKKKYIWMNIESDIRKKNCNLLNSELLKSLENLLIDSYNVKHETKNGNKLNDFKKTLLGNRDTEVKMADFKISNDLVLIHSFELGFNFVISVGLQKLLYDTEISSFFCIASPNNIKIGVRKECFFKETTCSSFNEKFEMKIFLKNIVKALNIITSNFETQDRRNLKKVCILALPENVEHFLASIKNGIEGKFEKDNDTKQLLLEYYKYVSFCCDIQFSNIESQYLRNESIYQCFEKMNVAKKEYVIQEFCYHESNGCFRNDEEKYPCKMNSKDLLQHFNRNHWQQVRIKSNDNCSNNQQDEAKEKADINLLTLSKPKFAYKNVENDEQRSDSVAKSIDEALFAFLSEHACSDKTYNAIVDLITNIANLASCNDLVYILQHIKFKSFIRYKKEFIITDEIEDIVETKKLTKRKRKLDKNLSNENNTQETSTKIRYPVYTINLENDIKNYLNVYYDVLARDIHHLKTIIYIDDINTNNPISSHSKNGMLSHCAFKLLLTNDLENCSEEMAKIVHHRTFAICFTKDAKISNYTSFAKYCCSQFENRKIQIKNDRWIQLKVHAIIGDHLILQNVFMKPLNFRATGTNPCCRGCDIIPNNYKNHLSCSSSSSRLQGHSVDYLPIANNMYSDYFHDLNEGIQGYICYSSINYFLILTNENEEVFRINLLSIIEKYNDISLKAILCPDFFKLTPVKRKILLKKKFNLSGHQTHVLLRAFYDYLKQKLLSDANISSISTLYSMLGMMNYLLSLSYLLEDVNKTASCIAESISFLVDRFFTFLMLTFPNYKLSLKFHMLTHYQDWILRLGHPFWLNTKHFESSHQRIKKASCLSKNKISRMKTILSKLVLFETTSLNNRSNPKKEISLLRKNWEYIDMYPIFTNKTFSFTYNSLDDSISHSTLNEIGNFKENEIQSMKNVIKIELERIFSGSRKNDINFTEEDELSETEEI</sequence>
<name>A0A0K0FFK8_STRVS</name>
<reference evidence="2" key="2">
    <citation type="submission" date="2015-08" db="UniProtKB">
        <authorList>
            <consortium name="WormBaseParasite"/>
        </authorList>
    </citation>
    <scope>IDENTIFICATION</scope>
</reference>
<evidence type="ECO:0000313" key="2">
    <source>
        <dbReference type="WBParaSite" id="SVE_0765100.2"/>
    </source>
</evidence>
<keyword evidence="1" id="KW-1185">Reference proteome</keyword>
<dbReference type="WBParaSite" id="SVE_0765100.2">
    <property type="protein sequence ID" value="SVE_0765100.2"/>
    <property type="gene ID" value="SVE_0765100"/>
</dbReference>
<evidence type="ECO:0000313" key="1">
    <source>
        <dbReference type="Proteomes" id="UP000035680"/>
    </source>
</evidence>
<dbReference type="Proteomes" id="UP000035680">
    <property type="component" value="Unassembled WGS sequence"/>
</dbReference>
<proteinExistence type="predicted"/>
<reference evidence="1" key="1">
    <citation type="submission" date="2014-07" db="EMBL/GenBank/DDBJ databases">
        <authorList>
            <person name="Martin A.A"/>
            <person name="De Silva N."/>
        </authorList>
    </citation>
    <scope>NUCLEOTIDE SEQUENCE</scope>
</reference>
<dbReference type="AlphaFoldDB" id="A0A0K0FFK8"/>
<protein>
    <submittedName>
        <fullName evidence="2">NARG2_C domain-containing protein</fullName>
    </submittedName>
</protein>
<organism evidence="1 2">
    <name type="scientific">Strongyloides venezuelensis</name>
    <name type="common">Threadworm</name>
    <dbReference type="NCBI Taxonomy" id="75913"/>
    <lineage>
        <taxon>Eukaryota</taxon>
        <taxon>Metazoa</taxon>
        <taxon>Ecdysozoa</taxon>
        <taxon>Nematoda</taxon>
        <taxon>Chromadorea</taxon>
        <taxon>Rhabditida</taxon>
        <taxon>Tylenchina</taxon>
        <taxon>Panagrolaimomorpha</taxon>
        <taxon>Strongyloidoidea</taxon>
        <taxon>Strongyloididae</taxon>
        <taxon>Strongyloides</taxon>
    </lineage>
</organism>